<evidence type="ECO:0000313" key="2">
    <source>
        <dbReference type="Proteomes" id="UP000003160"/>
    </source>
</evidence>
<organism evidence="1 2">
    <name type="scientific">Hallella bergensis DSM 17361</name>
    <dbReference type="NCBI Taxonomy" id="585502"/>
    <lineage>
        <taxon>Bacteria</taxon>
        <taxon>Pseudomonadati</taxon>
        <taxon>Bacteroidota</taxon>
        <taxon>Bacteroidia</taxon>
        <taxon>Bacteroidales</taxon>
        <taxon>Prevotellaceae</taxon>
        <taxon>Hallella</taxon>
    </lineage>
</organism>
<gene>
    <name evidence="1" type="ORF">HMPREF0645_0887</name>
</gene>
<accession>D1PVA2</accession>
<dbReference type="AlphaFoldDB" id="D1PVA2"/>
<dbReference type="Proteomes" id="UP000003160">
    <property type="component" value="Unassembled WGS sequence"/>
</dbReference>
<comment type="caution">
    <text evidence="1">The sequence shown here is derived from an EMBL/GenBank/DDBJ whole genome shotgun (WGS) entry which is preliminary data.</text>
</comment>
<name>D1PVA2_9BACT</name>
<reference evidence="1 2" key="1">
    <citation type="submission" date="2009-10" db="EMBL/GenBank/DDBJ databases">
        <authorList>
            <person name="Qin X."/>
            <person name="Bachman B."/>
            <person name="Battles P."/>
            <person name="Bell A."/>
            <person name="Bess C."/>
            <person name="Bickham C."/>
            <person name="Chaboub L."/>
            <person name="Chen D."/>
            <person name="Coyle M."/>
            <person name="Deiros D.R."/>
            <person name="Dinh H."/>
            <person name="Forbes L."/>
            <person name="Fowler G."/>
            <person name="Francisco L."/>
            <person name="Fu Q."/>
            <person name="Gubbala S."/>
            <person name="Hale W."/>
            <person name="Han Y."/>
            <person name="Hemphill L."/>
            <person name="Highlander S.K."/>
            <person name="Hirani K."/>
            <person name="Hogues M."/>
            <person name="Jackson L."/>
            <person name="Jakkamsetti A."/>
            <person name="Javaid M."/>
            <person name="Jiang H."/>
            <person name="Korchina V."/>
            <person name="Kovar C."/>
            <person name="Lara F."/>
            <person name="Lee S."/>
            <person name="Mata R."/>
            <person name="Mathew T."/>
            <person name="Moen C."/>
            <person name="Morales K."/>
            <person name="Munidasa M."/>
            <person name="Nazareth L."/>
            <person name="Ngo R."/>
            <person name="Nguyen L."/>
            <person name="Okwuonu G."/>
            <person name="Ongeri F."/>
            <person name="Patil S."/>
            <person name="Petrosino J."/>
            <person name="Pham C."/>
            <person name="Pham P."/>
            <person name="Pu L.-L."/>
            <person name="Puazo M."/>
            <person name="Raj R."/>
            <person name="Reid J."/>
            <person name="Rouhana J."/>
            <person name="Saada N."/>
            <person name="Shang Y."/>
            <person name="Simmons D."/>
            <person name="Thornton R."/>
            <person name="Warren J."/>
            <person name="Weissenberger G."/>
            <person name="Zhang J."/>
            <person name="Zhang L."/>
            <person name="Zhou C."/>
            <person name="Zhu D."/>
            <person name="Muzny D."/>
            <person name="Worley K."/>
            <person name="Gibbs R."/>
        </authorList>
    </citation>
    <scope>NUCLEOTIDE SEQUENCE [LARGE SCALE GENOMIC DNA]</scope>
    <source>
        <strain evidence="1 2">DSM 17361</strain>
    </source>
</reference>
<sequence>MKNEGRKQINTLGSIYHKTRILMNIHKHTEEFKLQAERKDQVFNIKTRVL</sequence>
<dbReference type="HOGENOM" id="CLU_3121120_0_0_10"/>
<proteinExistence type="predicted"/>
<evidence type="ECO:0000313" key="1">
    <source>
        <dbReference type="EMBL" id="EFA44676.1"/>
    </source>
</evidence>
<keyword evidence="2" id="KW-1185">Reference proteome</keyword>
<protein>
    <submittedName>
        <fullName evidence="1">Uncharacterized protein</fullName>
    </submittedName>
</protein>
<dbReference type="EMBL" id="ACKS01000035">
    <property type="protein sequence ID" value="EFA44676.1"/>
    <property type="molecule type" value="Genomic_DNA"/>
</dbReference>